<dbReference type="AlphaFoldDB" id="A0A9P7BUZ3"/>
<organism evidence="1 2">
    <name type="scientific">Rhizopus oryzae</name>
    <name type="common">Mucormycosis agent</name>
    <name type="synonym">Rhizopus arrhizus var. delemar</name>
    <dbReference type="NCBI Taxonomy" id="64495"/>
    <lineage>
        <taxon>Eukaryota</taxon>
        <taxon>Fungi</taxon>
        <taxon>Fungi incertae sedis</taxon>
        <taxon>Mucoromycota</taxon>
        <taxon>Mucoromycotina</taxon>
        <taxon>Mucoromycetes</taxon>
        <taxon>Mucorales</taxon>
        <taxon>Mucorineae</taxon>
        <taxon>Rhizopodaceae</taxon>
        <taxon>Rhizopus</taxon>
    </lineage>
</organism>
<proteinExistence type="predicted"/>
<dbReference type="Proteomes" id="UP000716291">
    <property type="component" value="Unassembled WGS sequence"/>
</dbReference>
<accession>A0A9P7BUZ3</accession>
<dbReference type="EMBL" id="JAANQT010000262">
    <property type="protein sequence ID" value="KAG1312634.1"/>
    <property type="molecule type" value="Genomic_DNA"/>
</dbReference>
<evidence type="ECO:0000313" key="2">
    <source>
        <dbReference type="Proteomes" id="UP000716291"/>
    </source>
</evidence>
<reference evidence="1" key="1">
    <citation type="journal article" date="2020" name="Microb. Genom.">
        <title>Genetic diversity of clinical and environmental Mucorales isolates obtained from an investigation of mucormycosis cases among solid organ transplant recipients.</title>
        <authorList>
            <person name="Nguyen M.H."/>
            <person name="Kaul D."/>
            <person name="Muto C."/>
            <person name="Cheng S.J."/>
            <person name="Richter R.A."/>
            <person name="Bruno V.M."/>
            <person name="Liu G."/>
            <person name="Beyhan S."/>
            <person name="Sundermann A.J."/>
            <person name="Mounaud S."/>
            <person name="Pasculle A.W."/>
            <person name="Nierman W.C."/>
            <person name="Driscoll E."/>
            <person name="Cumbie R."/>
            <person name="Clancy C.J."/>
            <person name="Dupont C.L."/>
        </authorList>
    </citation>
    <scope>NUCLEOTIDE SEQUENCE</scope>
    <source>
        <strain evidence="1">GL11</strain>
    </source>
</reference>
<comment type="caution">
    <text evidence="1">The sequence shown here is derived from an EMBL/GenBank/DDBJ whole genome shotgun (WGS) entry which is preliminary data.</text>
</comment>
<sequence>MNGDSQPSTSADTMSITGILVSGDRILSVKSSTDGSEFTYAQQSSSVEGQKMYTAYINNIGAHFRDHFRRAINNLLQICQRKADWIKQRQEEGANNEAISNKVYEQITLPARQFKEILSSRITDPSSTELPSQDPIYNQALQRLTPILASYPVRYTFKQNNIYYDAKANPCLWAEIIDMNSTALKPQELGVLRFRGAIQTDGMDATVLKKKPEPYITDLDAQQHGEITGRYVTMEPGRRDLLYCEHENPTSDTPTVNPQEVQNAEDTFVNSRSLDLQAFEEYLRNRVMVTELLQRHYTETTTNDLTTHPLHRKLKLSKCIRRQKANEDMITQLKSKLGNDAIFVMGNYFAPNTRYQEPVIKYSDQ</sequence>
<dbReference type="OrthoDB" id="10271717at2759"/>
<protein>
    <submittedName>
        <fullName evidence="1">Uncharacterized protein</fullName>
    </submittedName>
</protein>
<evidence type="ECO:0000313" key="1">
    <source>
        <dbReference type="EMBL" id="KAG1312634.1"/>
    </source>
</evidence>
<name>A0A9P7BUZ3_RHIOR</name>
<keyword evidence="2" id="KW-1185">Reference proteome</keyword>
<gene>
    <name evidence="1" type="ORF">G6F64_002877</name>
</gene>